<evidence type="ECO:0000313" key="2">
    <source>
        <dbReference type="EMBL" id="MBP2413090.1"/>
    </source>
</evidence>
<name>A0ABS4YX65_9MICC</name>
<proteinExistence type="predicted"/>
<gene>
    <name evidence="2" type="ORF">JOF48_001889</name>
</gene>
<keyword evidence="3" id="KW-1185">Reference proteome</keyword>
<keyword evidence="1" id="KW-1133">Transmembrane helix</keyword>
<evidence type="ECO:0000313" key="3">
    <source>
        <dbReference type="Proteomes" id="UP000711614"/>
    </source>
</evidence>
<protein>
    <submittedName>
        <fullName evidence="2">Uncharacterized protein</fullName>
    </submittedName>
</protein>
<accession>A0ABS4YX65</accession>
<keyword evidence="1" id="KW-0812">Transmembrane</keyword>
<keyword evidence="1" id="KW-0472">Membrane</keyword>
<evidence type="ECO:0000256" key="1">
    <source>
        <dbReference type="SAM" id="Phobius"/>
    </source>
</evidence>
<organism evidence="2 3">
    <name type="scientific">Arthrobacter stackebrandtii</name>
    <dbReference type="NCBI Taxonomy" id="272161"/>
    <lineage>
        <taxon>Bacteria</taxon>
        <taxon>Bacillati</taxon>
        <taxon>Actinomycetota</taxon>
        <taxon>Actinomycetes</taxon>
        <taxon>Micrococcales</taxon>
        <taxon>Micrococcaceae</taxon>
        <taxon>Arthrobacter</taxon>
    </lineage>
</organism>
<dbReference type="Proteomes" id="UP000711614">
    <property type="component" value="Unassembled WGS sequence"/>
</dbReference>
<sequence>MNEPHLDEMFSTALRKILVAQVDTSVPVKKRKHRRLWIGAGVFAGAGLLGGIGAAAAGILVLPGGDTVTKVASPVTGTYTGTATVDLGPVPDGVTNMAVEFTCLTPGRFVYDDGASVVCDGADIGTRSAVSRYSIPLTTGQHTVTITTDSAARWTLTATYVNQTTTDWATNEQGQSYGVENSKGSPDLVAVMATNGKTGYAFRAALDEADGSNAAKTFKSPDDAIAWQKARHGKTFPIPVYESDGTTLVGEFVIGGQ</sequence>
<dbReference type="RefSeq" id="WP_209680066.1">
    <property type="nucleotide sequence ID" value="NZ_JAGIOI010000001.1"/>
</dbReference>
<reference evidence="2 3" key="1">
    <citation type="submission" date="2021-03" db="EMBL/GenBank/DDBJ databases">
        <title>Sequencing the genomes of 1000 actinobacteria strains.</title>
        <authorList>
            <person name="Klenk H.-P."/>
        </authorList>
    </citation>
    <scope>NUCLEOTIDE SEQUENCE [LARGE SCALE GENOMIC DNA]</scope>
    <source>
        <strain evidence="2 3">DSM 16005</strain>
    </source>
</reference>
<feature type="transmembrane region" description="Helical" evidence="1">
    <location>
        <begin position="36"/>
        <end position="62"/>
    </location>
</feature>
<comment type="caution">
    <text evidence="2">The sequence shown here is derived from an EMBL/GenBank/DDBJ whole genome shotgun (WGS) entry which is preliminary data.</text>
</comment>
<dbReference type="EMBL" id="JAGIOI010000001">
    <property type="protein sequence ID" value="MBP2413090.1"/>
    <property type="molecule type" value="Genomic_DNA"/>
</dbReference>